<dbReference type="PANTHER" id="PTHR20857:SF23">
    <property type="entry name" value="THIAMINE BIOSYNTHETIC BIFUNCTIONAL ENZYME"/>
    <property type="match status" value="1"/>
</dbReference>
<dbReference type="STRING" id="1121290.CLAOCE_07740"/>
<evidence type="ECO:0000256" key="8">
    <source>
        <dbReference type="ARBA" id="ARBA00047883"/>
    </source>
</evidence>
<dbReference type="FunFam" id="3.20.20.70:FF:000096">
    <property type="entry name" value="Thiamine-phosphate synthase"/>
    <property type="match status" value="1"/>
</dbReference>
<evidence type="ECO:0000256" key="4">
    <source>
        <dbReference type="ARBA" id="ARBA00022842"/>
    </source>
</evidence>
<dbReference type="GO" id="GO:0009228">
    <property type="term" value="P:thiamine biosynthetic process"/>
    <property type="evidence" value="ECO:0007669"/>
    <property type="project" value="UniProtKB-KW"/>
</dbReference>
<dbReference type="Gene3D" id="3.20.20.70">
    <property type="entry name" value="Aldolase class I"/>
    <property type="match status" value="1"/>
</dbReference>
<evidence type="ECO:0000256" key="7">
    <source>
        <dbReference type="ARBA" id="ARBA00047851"/>
    </source>
</evidence>
<feature type="binding site" evidence="9">
    <location>
        <begin position="136"/>
        <end position="138"/>
    </location>
    <ligand>
        <name>2-[(2R,5Z)-2-carboxy-4-methylthiazol-5(2H)-ylidene]ethyl phosphate</name>
        <dbReference type="ChEBI" id="CHEBI:62899"/>
    </ligand>
</feature>
<keyword evidence="4 9" id="KW-0460">Magnesium</keyword>
<proteinExistence type="inferred from homology"/>
<dbReference type="HAMAP" id="MF_00097">
    <property type="entry name" value="TMP_synthase"/>
    <property type="match status" value="1"/>
</dbReference>
<feature type="binding site" evidence="9">
    <location>
        <begin position="186"/>
        <end position="187"/>
    </location>
    <ligand>
        <name>2-[(2R,5Z)-2-carboxy-4-methylthiazol-5(2H)-ylidene]ethyl phosphate</name>
        <dbReference type="ChEBI" id="CHEBI:62899"/>
    </ligand>
</feature>
<evidence type="ECO:0000313" key="13">
    <source>
        <dbReference type="EMBL" id="OFI06791.1"/>
    </source>
</evidence>
<feature type="binding site" evidence="9">
    <location>
        <position position="72"/>
    </location>
    <ligand>
        <name>Mg(2+)</name>
        <dbReference type="ChEBI" id="CHEBI:18420"/>
    </ligand>
</feature>
<comment type="catalytic activity">
    <reaction evidence="6 9 10">
        <text>4-methyl-5-(2-phosphooxyethyl)-thiazole + 4-amino-2-methyl-5-(diphosphooxymethyl)pyrimidine + H(+) = thiamine phosphate + diphosphate</text>
        <dbReference type="Rhea" id="RHEA:22328"/>
        <dbReference type="ChEBI" id="CHEBI:15378"/>
        <dbReference type="ChEBI" id="CHEBI:33019"/>
        <dbReference type="ChEBI" id="CHEBI:37575"/>
        <dbReference type="ChEBI" id="CHEBI:57841"/>
        <dbReference type="ChEBI" id="CHEBI:58296"/>
        <dbReference type="EC" id="2.5.1.3"/>
    </reaction>
</comment>
<dbReference type="EMBL" id="LZFO01000008">
    <property type="protein sequence ID" value="OFI06791.1"/>
    <property type="molecule type" value="Genomic_DNA"/>
</dbReference>
<keyword evidence="2 9" id="KW-0808">Transferase</keyword>
<evidence type="ECO:0000256" key="1">
    <source>
        <dbReference type="ARBA" id="ARBA00005165"/>
    </source>
</evidence>
<dbReference type="InterPro" id="IPR036206">
    <property type="entry name" value="ThiamineP_synth_sf"/>
</dbReference>
<dbReference type="NCBIfam" id="TIGR00693">
    <property type="entry name" value="thiE"/>
    <property type="match status" value="1"/>
</dbReference>
<dbReference type="GO" id="GO:0000287">
    <property type="term" value="F:magnesium ion binding"/>
    <property type="evidence" value="ECO:0007669"/>
    <property type="project" value="UniProtKB-UniRule"/>
</dbReference>
<dbReference type="UniPathway" id="UPA00060">
    <property type="reaction ID" value="UER00141"/>
</dbReference>
<keyword evidence="14" id="KW-1185">Reference proteome</keyword>
<dbReference type="EC" id="2.5.1.3" evidence="9"/>
<dbReference type="Pfam" id="PF02581">
    <property type="entry name" value="TMP-TENI"/>
    <property type="match status" value="1"/>
</dbReference>
<accession>A0A1E8F060</accession>
<comment type="catalytic activity">
    <reaction evidence="7 9 10">
        <text>2-(2-carboxy-4-methylthiazol-5-yl)ethyl phosphate + 4-amino-2-methyl-5-(diphosphooxymethyl)pyrimidine + 2 H(+) = thiamine phosphate + CO2 + diphosphate</text>
        <dbReference type="Rhea" id="RHEA:47848"/>
        <dbReference type="ChEBI" id="CHEBI:15378"/>
        <dbReference type="ChEBI" id="CHEBI:16526"/>
        <dbReference type="ChEBI" id="CHEBI:33019"/>
        <dbReference type="ChEBI" id="CHEBI:37575"/>
        <dbReference type="ChEBI" id="CHEBI:57841"/>
        <dbReference type="ChEBI" id="CHEBI:62890"/>
        <dbReference type="EC" id="2.5.1.3"/>
    </reaction>
</comment>
<comment type="function">
    <text evidence="9">Condenses 4-methyl-5-(beta-hydroxyethyl)thiazole monophosphate (THZ-P) and 2-methyl-4-amino-5-hydroxymethyl pyrimidine pyrophosphate (HMP-PP) to form thiamine monophosphate (TMP).</text>
</comment>
<comment type="catalytic activity">
    <reaction evidence="8 9 10">
        <text>2-[(2R,5Z)-2-carboxy-4-methylthiazol-5(2H)-ylidene]ethyl phosphate + 4-amino-2-methyl-5-(diphosphooxymethyl)pyrimidine + 2 H(+) = thiamine phosphate + CO2 + diphosphate</text>
        <dbReference type="Rhea" id="RHEA:47844"/>
        <dbReference type="ChEBI" id="CHEBI:15378"/>
        <dbReference type="ChEBI" id="CHEBI:16526"/>
        <dbReference type="ChEBI" id="CHEBI:33019"/>
        <dbReference type="ChEBI" id="CHEBI:37575"/>
        <dbReference type="ChEBI" id="CHEBI:57841"/>
        <dbReference type="ChEBI" id="CHEBI:62899"/>
        <dbReference type="EC" id="2.5.1.3"/>
    </reaction>
</comment>
<keyword evidence="5 9" id="KW-0784">Thiamine biosynthesis</keyword>
<evidence type="ECO:0000256" key="2">
    <source>
        <dbReference type="ARBA" id="ARBA00022679"/>
    </source>
</evidence>
<evidence type="ECO:0000313" key="14">
    <source>
        <dbReference type="Proteomes" id="UP000175744"/>
    </source>
</evidence>
<dbReference type="InterPro" id="IPR013785">
    <property type="entry name" value="Aldolase_TIM"/>
</dbReference>
<dbReference type="Proteomes" id="UP000175744">
    <property type="component" value="Unassembled WGS sequence"/>
</dbReference>
<name>A0A1E8F060_9CLOT</name>
<comment type="cofactor">
    <cofactor evidence="9">
        <name>Mg(2+)</name>
        <dbReference type="ChEBI" id="CHEBI:18420"/>
    </cofactor>
    <text evidence="9">Binds 1 Mg(2+) ion per subunit.</text>
</comment>
<feature type="binding site" evidence="9">
    <location>
        <position position="110"/>
    </location>
    <ligand>
        <name>4-amino-2-methyl-5-(diphosphooxymethyl)pyrimidine</name>
        <dbReference type="ChEBI" id="CHEBI:57841"/>
    </ligand>
</feature>
<feature type="domain" description="Thiamine phosphate synthase/TenI" evidence="12">
    <location>
        <begin position="9"/>
        <end position="189"/>
    </location>
</feature>
<dbReference type="CDD" id="cd00564">
    <property type="entry name" value="TMP_TenI"/>
    <property type="match status" value="1"/>
</dbReference>
<feature type="binding site" evidence="9">
    <location>
        <position position="71"/>
    </location>
    <ligand>
        <name>4-amino-2-methyl-5-(diphosphooxymethyl)pyrimidine</name>
        <dbReference type="ChEBI" id="CHEBI:57841"/>
    </ligand>
</feature>
<feature type="binding site" evidence="9">
    <location>
        <position position="166"/>
    </location>
    <ligand>
        <name>2-[(2R,5Z)-2-carboxy-4-methylthiazol-5(2H)-ylidene]ethyl phosphate</name>
        <dbReference type="ChEBI" id="CHEBI:62899"/>
    </ligand>
</feature>
<sequence>MKNNVDYSVYLVTDRDILKGRSLEKAVEDAILGGATLVQLREKHVSSLDFYKVALAVKEITSKYNVPLLINDRLDIALAVDAEGLHIGQSDIPADIARNILGKDKILGVSAGTIEDALKAEKDGADYLGVGAIFKTNSKDDADHTSIETLKEIKTKVNVPIVAIGGISKYNLSELKGTNIDGVAVISAILGGEDIKETTKDLKKEVLKALK</sequence>
<organism evidence="13 14">
    <name type="scientific">Clostridium acetireducens DSM 10703</name>
    <dbReference type="NCBI Taxonomy" id="1121290"/>
    <lineage>
        <taxon>Bacteria</taxon>
        <taxon>Bacillati</taxon>
        <taxon>Bacillota</taxon>
        <taxon>Clostridia</taxon>
        <taxon>Eubacteriales</taxon>
        <taxon>Clostridiaceae</taxon>
        <taxon>Clostridium</taxon>
    </lineage>
</organism>
<feature type="binding site" evidence="9">
    <location>
        <position position="139"/>
    </location>
    <ligand>
        <name>4-amino-2-methyl-5-(diphosphooxymethyl)pyrimidine</name>
        <dbReference type="ChEBI" id="CHEBI:57841"/>
    </ligand>
</feature>
<gene>
    <name evidence="9 13" type="primary">thiE</name>
    <name evidence="13" type="ORF">CLOACE_07740</name>
</gene>
<evidence type="ECO:0000256" key="9">
    <source>
        <dbReference type="HAMAP-Rule" id="MF_00097"/>
    </source>
</evidence>
<evidence type="ECO:0000259" key="12">
    <source>
        <dbReference type="Pfam" id="PF02581"/>
    </source>
</evidence>
<dbReference type="PANTHER" id="PTHR20857">
    <property type="entry name" value="THIAMINE-PHOSPHATE PYROPHOSPHORYLASE"/>
    <property type="match status" value="1"/>
</dbReference>
<evidence type="ECO:0000256" key="3">
    <source>
        <dbReference type="ARBA" id="ARBA00022723"/>
    </source>
</evidence>
<comment type="similarity">
    <text evidence="9 10">Belongs to the thiamine-phosphate synthase family.</text>
</comment>
<keyword evidence="3 9" id="KW-0479">Metal-binding</keyword>
<dbReference type="InterPro" id="IPR034291">
    <property type="entry name" value="TMP_synthase"/>
</dbReference>
<dbReference type="GO" id="GO:0009229">
    <property type="term" value="P:thiamine diphosphate biosynthetic process"/>
    <property type="evidence" value="ECO:0007669"/>
    <property type="project" value="UniProtKB-UniRule"/>
</dbReference>
<dbReference type="RefSeq" id="WP_070109729.1">
    <property type="nucleotide sequence ID" value="NZ_LZFO01000008.1"/>
</dbReference>
<feature type="binding site" evidence="9">
    <location>
        <position position="91"/>
    </location>
    <ligand>
        <name>Mg(2+)</name>
        <dbReference type="ChEBI" id="CHEBI:18420"/>
    </ligand>
</feature>
<evidence type="ECO:0000256" key="5">
    <source>
        <dbReference type="ARBA" id="ARBA00022977"/>
    </source>
</evidence>
<dbReference type="OrthoDB" id="9812206at2"/>
<dbReference type="GO" id="GO:0004789">
    <property type="term" value="F:thiamine-phosphate diphosphorylase activity"/>
    <property type="evidence" value="ECO:0007669"/>
    <property type="project" value="UniProtKB-UniRule"/>
</dbReference>
<evidence type="ECO:0000256" key="11">
    <source>
        <dbReference type="RuleBase" id="RU004253"/>
    </source>
</evidence>
<comment type="caution">
    <text evidence="13">The sequence shown here is derived from an EMBL/GenBank/DDBJ whole genome shotgun (WGS) entry which is preliminary data.</text>
</comment>
<dbReference type="InterPro" id="IPR022998">
    <property type="entry name" value="ThiamineP_synth_TenI"/>
</dbReference>
<evidence type="ECO:0000256" key="6">
    <source>
        <dbReference type="ARBA" id="ARBA00047334"/>
    </source>
</evidence>
<comment type="pathway">
    <text evidence="1 9 11">Cofactor biosynthesis; thiamine diphosphate biosynthesis; thiamine phosphate from 4-amino-2-methyl-5-diphosphomethylpyrimidine and 4-methyl-5-(2-phosphoethyl)-thiazole: step 1/1.</text>
</comment>
<dbReference type="GO" id="GO:0005737">
    <property type="term" value="C:cytoplasm"/>
    <property type="evidence" value="ECO:0007669"/>
    <property type="project" value="TreeGrafter"/>
</dbReference>
<dbReference type="PATRIC" id="fig|1121290.3.peg.785"/>
<protein>
    <recommendedName>
        <fullName evidence="9">Thiamine-phosphate synthase</fullName>
        <shortName evidence="9">TP synthase</shortName>
        <shortName evidence="9">TPS</shortName>
        <ecNumber evidence="9">2.5.1.3</ecNumber>
    </recommendedName>
    <alternativeName>
        <fullName evidence="9">Thiamine-phosphate pyrophosphorylase</fullName>
        <shortName evidence="9">TMP pyrophosphorylase</shortName>
        <shortName evidence="9">TMP-PPase</shortName>
    </alternativeName>
</protein>
<dbReference type="SUPFAM" id="SSF51391">
    <property type="entry name" value="Thiamin phosphate synthase"/>
    <property type="match status" value="1"/>
</dbReference>
<dbReference type="AlphaFoldDB" id="A0A1E8F060"/>
<feature type="binding site" evidence="9">
    <location>
        <begin position="39"/>
        <end position="43"/>
    </location>
    <ligand>
        <name>4-amino-2-methyl-5-(diphosphooxymethyl)pyrimidine</name>
        <dbReference type="ChEBI" id="CHEBI:57841"/>
    </ligand>
</feature>
<reference evidence="13 14" key="1">
    <citation type="submission" date="2016-06" db="EMBL/GenBank/DDBJ databases">
        <title>Genome sequence of Clostridium acetireducens DSM 10703.</title>
        <authorList>
            <person name="Poehlein A."/>
            <person name="Fluechter S."/>
            <person name="Duerre P."/>
            <person name="Daniel R."/>
        </authorList>
    </citation>
    <scope>NUCLEOTIDE SEQUENCE [LARGE SCALE GENOMIC DNA]</scope>
    <source>
        <strain evidence="13 14">DSM 10703</strain>
    </source>
</reference>
<evidence type="ECO:0000256" key="10">
    <source>
        <dbReference type="RuleBase" id="RU003826"/>
    </source>
</evidence>